<keyword evidence="1" id="KW-0812">Transmembrane</keyword>
<feature type="transmembrane region" description="Helical" evidence="1">
    <location>
        <begin position="94"/>
        <end position="113"/>
    </location>
</feature>
<keyword evidence="1" id="KW-0472">Membrane</keyword>
<dbReference type="Pfam" id="PF16927">
    <property type="entry name" value="HisKA_7TM"/>
    <property type="match status" value="1"/>
</dbReference>
<feature type="transmembrane region" description="Helical" evidence="1">
    <location>
        <begin position="6"/>
        <end position="23"/>
    </location>
</feature>
<feature type="transmembrane region" description="Helical" evidence="1">
    <location>
        <begin position="35"/>
        <end position="55"/>
    </location>
</feature>
<evidence type="ECO:0000259" key="2">
    <source>
        <dbReference type="Pfam" id="PF16927"/>
    </source>
</evidence>
<dbReference type="InterPro" id="IPR031621">
    <property type="entry name" value="HisKA_7TM"/>
</dbReference>
<evidence type="ECO:0000313" key="4">
    <source>
        <dbReference type="Proteomes" id="UP000297613"/>
    </source>
</evidence>
<dbReference type="AlphaFoldDB" id="A0A6N4QM14"/>
<proteinExistence type="predicted"/>
<name>A0A6N4QM14_9LEPT</name>
<sequence>MGLSNLLSVSTGLLHLLFGVYAFRLKGNRIVQNYFLLLNLELSLWLLIQGLRILVPLEYRNLALNLNFIPISFVPFTLYVLCKKMEASESKIPIWAFLIAFVGLGYFAFNCVTQRMANMKDPENFIYEINVNYHLYVFYLIFWTVLSIFEVSRKMLTKRGDFKVRLFFILIGAILALHSTTFFVYILPLLGVFKPWLSSIGLLVSCLLWGVAVLHFDAFQIKAKIIEGADVPLINKAASWGFIRILARLDPMRYIQKSSKEKAAITKEILIQDYDLTSNSGELSVDKRAELLSKKFGKYFK</sequence>
<protein>
    <recommendedName>
        <fullName evidence="2">Histidine kinase N-terminal 7TM region domain-containing protein</fullName>
    </recommendedName>
</protein>
<feature type="transmembrane region" description="Helical" evidence="1">
    <location>
        <begin position="164"/>
        <end position="190"/>
    </location>
</feature>
<keyword evidence="1" id="KW-1133">Transmembrane helix</keyword>
<dbReference type="NCBIfam" id="NF047679">
    <property type="entry name" value="LIC10906_fam"/>
    <property type="match status" value="1"/>
</dbReference>
<dbReference type="RefSeq" id="WP_135569558.1">
    <property type="nucleotide sequence ID" value="NZ_RQGK01000008.1"/>
</dbReference>
<dbReference type="EMBL" id="RQGM01000028">
    <property type="protein sequence ID" value="TGL85748.1"/>
    <property type="molecule type" value="Genomic_DNA"/>
</dbReference>
<comment type="caution">
    <text evidence="3">The sequence shown here is derived from an EMBL/GenBank/DDBJ whole genome shotgun (WGS) entry which is preliminary data.</text>
</comment>
<organism evidence="3 4">
    <name type="scientific">Leptospira yasudae</name>
    <dbReference type="NCBI Taxonomy" id="2202201"/>
    <lineage>
        <taxon>Bacteria</taxon>
        <taxon>Pseudomonadati</taxon>
        <taxon>Spirochaetota</taxon>
        <taxon>Spirochaetia</taxon>
        <taxon>Leptospirales</taxon>
        <taxon>Leptospiraceae</taxon>
        <taxon>Leptospira</taxon>
    </lineage>
</organism>
<dbReference type="Proteomes" id="UP000297613">
    <property type="component" value="Unassembled WGS sequence"/>
</dbReference>
<reference evidence="3 4" key="1">
    <citation type="journal article" date="2019" name="PLoS Negl. Trop. Dis.">
        <title>Revisiting the worldwide diversity of Leptospira species in the environment.</title>
        <authorList>
            <person name="Vincent A.T."/>
            <person name="Schiettekatte O."/>
            <person name="Bourhy P."/>
            <person name="Veyrier F.J."/>
            <person name="Picardeau M."/>
        </authorList>
    </citation>
    <scope>NUCLEOTIDE SEQUENCE [LARGE SCALE GENOMIC DNA]</scope>
    <source>
        <strain evidence="3 4">201702445</strain>
    </source>
</reference>
<feature type="transmembrane region" description="Helical" evidence="1">
    <location>
        <begin position="196"/>
        <end position="216"/>
    </location>
</feature>
<evidence type="ECO:0000313" key="3">
    <source>
        <dbReference type="EMBL" id="TGL85748.1"/>
    </source>
</evidence>
<feature type="transmembrane region" description="Helical" evidence="1">
    <location>
        <begin position="133"/>
        <end position="152"/>
    </location>
</feature>
<feature type="transmembrane region" description="Helical" evidence="1">
    <location>
        <begin position="61"/>
        <end position="82"/>
    </location>
</feature>
<evidence type="ECO:0000256" key="1">
    <source>
        <dbReference type="SAM" id="Phobius"/>
    </source>
</evidence>
<feature type="domain" description="Histidine kinase N-terminal 7TM region" evidence="2">
    <location>
        <begin position="10"/>
        <end position="221"/>
    </location>
</feature>
<gene>
    <name evidence="3" type="ORF">EHQ83_07560</name>
</gene>
<accession>A0A6N4QM14</accession>